<proteinExistence type="predicted"/>
<feature type="region of interest" description="Disordered" evidence="1">
    <location>
        <begin position="335"/>
        <end position="373"/>
    </location>
</feature>
<reference evidence="2" key="1">
    <citation type="submission" date="2020-05" db="EMBL/GenBank/DDBJ databases">
        <authorList>
            <person name="Chiriac C."/>
            <person name="Salcher M."/>
            <person name="Ghai R."/>
            <person name="Kavagutti S V."/>
        </authorList>
    </citation>
    <scope>NUCLEOTIDE SEQUENCE</scope>
</reference>
<evidence type="ECO:0000256" key="1">
    <source>
        <dbReference type="SAM" id="MobiDB-lite"/>
    </source>
</evidence>
<name>A0A6J6ETR5_9ZZZZ</name>
<evidence type="ECO:0000313" key="3">
    <source>
        <dbReference type="EMBL" id="CAB4639354.1"/>
    </source>
</evidence>
<dbReference type="EMBL" id="CAEZVX010000036">
    <property type="protein sequence ID" value="CAB4639354.1"/>
    <property type="molecule type" value="Genomic_DNA"/>
</dbReference>
<sequence>MKLKKSASLLIAAALTISGAASGSAAIESVGDPGRFWSVPNDAERGQVIMQFLDSRPGEKASMLLPGRDVGRYPESDPTCDSLQDAECASGNIRYQAVVPFCTGPADVNCTEDVGVIDDSGKKTSAVFSRYFPLTAQNQFVGDPRYNLPSGVAGSIFTLPSAAHDGGDNYYLSVQMYGGGQNLNSIRLSDFSVQLSPIKLEPITGLGDADTGWGPIKSGDGGNPTGKDVWVDKGPGFSGDNYCIATALKEGMCAQRYAFPAGIKFYVKVRSQQSPSGWMHGRVSDPDIQISEAAGVTSIEMQGFPVAVPAVYKMYKYPEMPQVLKDEYDVTTGGYKKDPNFARNPTNYVQGGRSAEDPDPLKRNNIYEPSPSSPAGMEQLKLWIPHVKDKATALLSYWSVRTLTQNEMEGSSQCFRDTNRVSGIVTTNATQYSAGPPTLDKVEGTLNYVVAAPHYDPRDKDFKGSYDLVMRSDVARCIYGFSKAPINATISITSGDGTPQVATTLIGERNGWLYLQAKNFEFSAPIIKAKLTQEVVVEPTPTPTPTPAATKKPVVAKKITITCVKGKTVKKVTAAKPTCPSGFKKKA</sequence>
<organism evidence="2">
    <name type="scientific">freshwater metagenome</name>
    <dbReference type="NCBI Taxonomy" id="449393"/>
    <lineage>
        <taxon>unclassified sequences</taxon>
        <taxon>metagenomes</taxon>
        <taxon>ecological metagenomes</taxon>
    </lineage>
</organism>
<protein>
    <submittedName>
        <fullName evidence="2">Unannotated protein</fullName>
    </submittedName>
</protein>
<accession>A0A6J6ETR5</accession>
<dbReference type="EMBL" id="CAEZTX010000023">
    <property type="protein sequence ID" value="CAB4579950.1"/>
    <property type="molecule type" value="Genomic_DNA"/>
</dbReference>
<evidence type="ECO:0000313" key="2">
    <source>
        <dbReference type="EMBL" id="CAB4579950.1"/>
    </source>
</evidence>
<dbReference type="AlphaFoldDB" id="A0A6J6ETR5"/>
<gene>
    <name evidence="2" type="ORF">UFOPK1755_00433</name>
    <name evidence="3" type="ORF">UFOPK2155_00407</name>
</gene>